<keyword evidence="2 6" id="KW-0812">Transmembrane</keyword>
<feature type="compositionally biased region" description="Basic and acidic residues" evidence="5">
    <location>
        <begin position="1162"/>
        <end position="1178"/>
    </location>
</feature>
<feature type="region of interest" description="Disordered" evidence="5">
    <location>
        <begin position="952"/>
        <end position="975"/>
    </location>
</feature>
<reference evidence="7" key="1">
    <citation type="submission" date="2021-02" db="EMBL/GenBank/DDBJ databases">
        <title>Genome sequence Cadophora malorum strain M34.</title>
        <authorList>
            <person name="Stefanovic E."/>
            <person name="Vu D."/>
            <person name="Scully C."/>
            <person name="Dijksterhuis J."/>
            <person name="Roader J."/>
            <person name="Houbraken J."/>
        </authorList>
    </citation>
    <scope>NUCLEOTIDE SEQUENCE</scope>
    <source>
        <strain evidence="7">M34</strain>
    </source>
</reference>
<comment type="caution">
    <text evidence="7">The sequence shown here is derived from an EMBL/GenBank/DDBJ whole genome shotgun (WGS) entry which is preliminary data.</text>
</comment>
<dbReference type="SUPFAM" id="SSF50965">
    <property type="entry name" value="Galactose oxidase, central domain"/>
    <property type="match status" value="1"/>
</dbReference>
<dbReference type="InterPro" id="IPR015915">
    <property type="entry name" value="Kelch-typ_b-propeller"/>
</dbReference>
<dbReference type="EMBL" id="JAFJYH010000129">
    <property type="protein sequence ID" value="KAG4418381.1"/>
    <property type="molecule type" value="Genomic_DNA"/>
</dbReference>
<protein>
    <recommendedName>
        <fullName evidence="9">Galactose oxidase</fullName>
    </recommendedName>
</protein>
<keyword evidence="4 6" id="KW-0472">Membrane</keyword>
<evidence type="ECO:0000313" key="7">
    <source>
        <dbReference type="EMBL" id="KAG4418381.1"/>
    </source>
</evidence>
<sequence length="1178" mass="126510">MTAISTKQNAVNTGREHKRHIDNRIAMKAFVAVWTSLFLHLVTSQTLPYNPTTILLPPTTSKNRDLAYAFLSPDSDTTQFVSLNISSTLSPSNLTLDIISSDLPFRGNKSNAFTPSISSLGEISVYTGSCDTSTSAALWRFTPSNTSTIGDGTWEEETTTSGSGITAASLPGADFLSTAFSFSTLVNANASQTKIYMFGGMCPTEVGTASTWQSAASYSNHMLRLTPSTSSSPTTYTLELPTSRGPPIAEAGFSITGLTPTYSNGSGIETQQQSFVLVGGHTQTAFINMSQVAIWSLPEESWSFIAVDSPGTSNGNTELAVKSTVTQVDSRSGHTAVLTEDGSSIIILGGWVGDVSQAADPQLAVLNLGQGFGGSGDWEWTVPDQQPSGDGMYGHGAVMLPGNVMMVLGGYNISSSGNSKRDTATGVQAQFFNATSMSWTSDYTNPAYVAAIAGNLASAPSSSKSTTTRVGLGAGLGLGLAAVVGAILVYFCYNRRVREKRKEARERDLRNLSLGASNFYESPSREMSQSGGFPWSNGRWNGRNENGERSDPIYDSNSAVAGYENLNSGIHGLGDRGQIPQPPKQIPRKPLHSRNARGSYQPTPTLDFNNGNNHGRANSLGTAGPIHPIYEADEDDQNHQPVDGVGIAIGDPSFVPGPAESNRYSDPFKDPPPANFAAPIRRNRSVSSSEAESPARSREREIQEWVSDWAAADALLNSQARSHSNVGRISPTRRAQLIAATTVSSVSGEEDSSRTASNLSERTDRSINISTVSVSRSGSSSQGRSRSNSLRGFITGMNPFASTVTASSNLSPIFDTQTGLPLPRSAGSGSSNSFNTARTSFPTLQAEGETLLPRPVDEASAGEYSPTRYQPEYFQGSPSKSKPFALGKGRAGWLGSLRRVFVGNTEGEGNDSYNPHAPIYRDVSPTRDQGFGGAGGAQPRRTVSAGATLWRRKQGKSDWEDSADLSANTRSNTFTNDQVPQFTRHYTDTPHTAGSADDDDWDVEQAVQNRVVQVMFTVPKEKLRVVNADEDEMRSEAASSVAGGSLRSRKGSGRRSLRGLVMPAPMAVGEDGHAESQGKPLLVNLDLDPDSDGVEKEGQDRNVDRNKGKAKETLFDHDVEVNKRAEKMSERERVREMEKEMEREMEMTRQASPSPNRKAKSKVLDLVESIERRGSPER</sequence>
<feature type="transmembrane region" description="Helical" evidence="6">
    <location>
        <begin position="470"/>
        <end position="493"/>
    </location>
</feature>
<evidence type="ECO:0000256" key="2">
    <source>
        <dbReference type="ARBA" id="ARBA00022692"/>
    </source>
</evidence>
<evidence type="ECO:0000256" key="4">
    <source>
        <dbReference type="ARBA" id="ARBA00023136"/>
    </source>
</evidence>
<dbReference type="OrthoDB" id="205993at2759"/>
<feature type="compositionally biased region" description="Low complexity" evidence="5">
    <location>
        <begin position="770"/>
        <end position="790"/>
    </location>
</feature>
<feature type="compositionally biased region" description="Basic residues" evidence="5">
    <location>
        <begin position="1047"/>
        <end position="1057"/>
    </location>
</feature>
<feature type="region of interest" description="Disordered" evidence="5">
    <location>
        <begin position="858"/>
        <end position="881"/>
    </location>
</feature>
<dbReference type="PANTHER" id="PTHR15549">
    <property type="entry name" value="PAIRED IMMUNOGLOBULIN-LIKE TYPE 2 RECEPTOR"/>
    <property type="match status" value="1"/>
</dbReference>
<dbReference type="InterPro" id="IPR051694">
    <property type="entry name" value="Immunoregulatory_rcpt-like"/>
</dbReference>
<dbReference type="Gene3D" id="2.120.10.80">
    <property type="entry name" value="Kelch-type beta propeller"/>
    <property type="match status" value="1"/>
</dbReference>
<dbReference type="GO" id="GO:0071944">
    <property type="term" value="C:cell periphery"/>
    <property type="evidence" value="ECO:0007669"/>
    <property type="project" value="UniProtKB-ARBA"/>
</dbReference>
<evidence type="ECO:0000256" key="6">
    <source>
        <dbReference type="SAM" id="Phobius"/>
    </source>
</evidence>
<feature type="region of interest" description="Disordered" evidence="5">
    <location>
        <begin position="569"/>
        <end position="616"/>
    </location>
</feature>
<evidence type="ECO:0000256" key="5">
    <source>
        <dbReference type="SAM" id="MobiDB-lite"/>
    </source>
</evidence>
<feature type="region of interest" description="Disordered" evidence="5">
    <location>
        <begin position="523"/>
        <end position="556"/>
    </location>
</feature>
<gene>
    <name evidence="7" type="ORF">IFR04_008448</name>
</gene>
<accession>A0A8H7TF83</accession>
<feature type="region of interest" description="Disordered" evidence="5">
    <location>
        <begin position="741"/>
        <end position="790"/>
    </location>
</feature>
<dbReference type="Proteomes" id="UP000664132">
    <property type="component" value="Unassembled WGS sequence"/>
</dbReference>
<evidence type="ECO:0008006" key="9">
    <source>
        <dbReference type="Google" id="ProtNLM"/>
    </source>
</evidence>
<evidence type="ECO:0000313" key="8">
    <source>
        <dbReference type="Proteomes" id="UP000664132"/>
    </source>
</evidence>
<feature type="compositionally biased region" description="Low complexity" evidence="5">
    <location>
        <begin position="535"/>
        <end position="544"/>
    </location>
</feature>
<name>A0A8H7TF83_9HELO</name>
<organism evidence="7 8">
    <name type="scientific">Cadophora malorum</name>
    <dbReference type="NCBI Taxonomy" id="108018"/>
    <lineage>
        <taxon>Eukaryota</taxon>
        <taxon>Fungi</taxon>
        <taxon>Dikarya</taxon>
        <taxon>Ascomycota</taxon>
        <taxon>Pezizomycotina</taxon>
        <taxon>Leotiomycetes</taxon>
        <taxon>Helotiales</taxon>
        <taxon>Ploettnerulaceae</taxon>
        <taxon>Cadophora</taxon>
    </lineage>
</organism>
<evidence type="ECO:0000256" key="1">
    <source>
        <dbReference type="ARBA" id="ARBA00004167"/>
    </source>
</evidence>
<feature type="region of interest" description="Disordered" evidence="5">
    <location>
        <begin position="1031"/>
        <end position="1178"/>
    </location>
</feature>
<keyword evidence="3 6" id="KW-1133">Transmembrane helix</keyword>
<dbReference type="PANTHER" id="PTHR15549:SF27">
    <property type="entry name" value="CHITIN-BINDING TYPE-1 DOMAIN-CONTAINING PROTEIN"/>
    <property type="match status" value="1"/>
</dbReference>
<dbReference type="AlphaFoldDB" id="A0A8H7TF83"/>
<feature type="compositionally biased region" description="Basic residues" evidence="5">
    <location>
        <begin position="586"/>
        <end position="595"/>
    </location>
</feature>
<evidence type="ECO:0000256" key="3">
    <source>
        <dbReference type="ARBA" id="ARBA00022989"/>
    </source>
</evidence>
<keyword evidence="8" id="KW-1185">Reference proteome</keyword>
<dbReference type="InterPro" id="IPR011043">
    <property type="entry name" value="Gal_Oxase/kelch_b-propeller"/>
</dbReference>
<proteinExistence type="predicted"/>
<feature type="compositionally biased region" description="Polar residues" evidence="5">
    <location>
        <begin position="596"/>
        <end position="616"/>
    </location>
</feature>
<feature type="compositionally biased region" description="Basic and acidic residues" evidence="5">
    <location>
        <begin position="1093"/>
        <end position="1147"/>
    </location>
</feature>
<feature type="region of interest" description="Disordered" evidence="5">
    <location>
        <begin position="649"/>
        <end position="699"/>
    </location>
</feature>
<comment type="subcellular location">
    <subcellularLocation>
        <location evidence="1">Membrane</location>
        <topology evidence="1">Single-pass membrane protein</topology>
    </subcellularLocation>
</comment>
<feature type="compositionally biased region" description="Polar residues" evidence="5">
    <location>
        <begin position="965"/>
        <end position="975"/>
    </location>
</feature>
<dbReference type="GO" id="GO:0016020">
    <property type="term" value="C:membrane"/>
    <property type="evidence" value="ECO:0007669"/>
    <property type="project" value="UniProtKB-SubCell"/>
</dbReference>